<dbReference type="STRING" id="406100.SAMN04488052_103140"/>
<evidence type="ECO:0000256" key="5">
    <source>
        <dbReference type="ARBA" id="ARBA00024042"/>
    </source>
</evidence>
<feature type="binding site" evidence="7">
    <location>
        <position position="45"/>
    </location>
    <ligand>
        <name>glyoxylate</name>
        <dbReference type="ChEBI" id="CHEBI:36655"/>
    </ligand>
</feature>
<dbReference type="Gene3D" id="3.20.20.70">
    <property type="entry name" value="Aldolase class I"/>
    <property type="match status" value="1"/>
</dbReference>
<feature type="binding site" evidence="7">
    <location>
        <begin position="336"/>
        <end position="337"/>
    </location>
    <ligand>
        <name>FMN</name>
        <dbReference type="ChEBI" id="CHEBI:58210"/>
    </ligand>
</feature>
<evidence type="ECO:0000256" key="4">
    <source>
        <dbReference type="ARBA" id="ARBA00023002"/>
    </source>
</evidence>
<dbReference type="OrthoDB" id="9770452at2"/>
<protein>
    <submittedName>
        <fullName evidence="9">FMN-dependent dehydrogenase, includes L-lactate dehydrogenase and type II isopentenyl diphosphate isomerase</fullName>
    </submittedName>
</protein>
<feature type="binding site" evidence="7">
    <location>
        <position position="185"/>
    </location>
    <ligand>
        <name>glyoxylate</name>
        <dbReference type="ChEBI" id="CHEBI:36655"/>
    </ligand>
</feature>
<accession>A0A1H8SRP7</accession>
<keyword evidence="10" id="KW-1185">Reference proteome</keyword>
<keyword evidence="9" id="KW-0413">Isomerase</keyword>
<feature type="binding site" evidence="7">
    <location>
        <position position="280"/>
    </location>
    <ligand>
        <name>FMN</name>
        <dbReference type="ChEBI" id="CHEBI:58210"/>
    </ligand>
</feature>
<dbReference type="InterPro" id="IPR037396">
    <property type="entry name" value="FMN_HAD"/>
</dbReference>
<evidence type="ECO:0000256" key="7">
    <source>
        <dbReference type="PIRSR" id="PIRSR000138-2"/>
    </source>
</evidence>
<organism evidence="9 10">
    <name type="scientific">Aquisalimonas asiatica</name>
    <dbReference type="NCBI Taxonomy" id="406100"/>
    <lineage>
        <taxon>Bacteria</taxon>
        <taxon>Pseudomonadati</taxon>
        <taxon>Pseudomonadota</taxon>
        <taxon>Gammaproteobacteria</taxon>
        <taxon>Chromatiales</taxon>
        <taxon>Ectothiorhodospiraceae</taxon>
        <taxon>Aquisalimonas</taxon>
    </lineage>
</organism>
<dbReference type="GO" id="GO:0010181">
    <property type="term" value="F:FMN binding"/>
    <property type="evidence" value="ECO:0007669"/>
    <property type="project" value="InterPro"/>
</dbReference>
<evidence type="ECO:0000256" key="2">
    <source>
        <dbReference type="ARBA" id="ARBA00022630"/>
    </source>
</evidence>
<dbReference type="PROSITE" id="PS00557">
    <property type="entry name" value="FMN_HYDROXY_ACID_DH_1"/>
    <property type="match status" value="1"/>
</dbReference>
<dbReference type="FunFam" id="3.20.20.70:FF:000029">
    <property type="entry name" value="L-lactate dehydrogenase"/>
    <property type="match status" value="1"/>
</dbReference>
<feature type="binding site" evidence="7">
    <location>
        <position position="150"/>
    </location>
    <ligand>
        <name>glyoxylate</name>
        <dbReference type="ChEBI" id="CHEBI:36655"/>
    </ligand>
</feature>
<dbReference type="EMBL" id="FOEG01000003">
    <property type="protein sequence ID" value="SEO81008.1"/>
    <property type="molecule type" value="Genomic_DNA"/>
</dbReference>
<dbReference type="InterPro" id="IPR013785">
    <property type="entry name" value="Aldolase_TIM"/>
</dbReference>
<feature type="active site" description="Proton acceptor" evidence="6">
    <location>
        <position position="282"/>
    </location>
</feature>
<feature type="binding site" evidence="7">
    <location>
        <begin position="97"/>
        <end position="99"/>
    </location>
    <ligand>
        <name>FMN</name>
        <dbReference type="ChEBI" id="CHEBI:58210"/>
    </ligand>
</feature>
<dbReference type="PIRSF" id="PIRSF000138">
    <property type="entry name" value="Al-hdrx_acd_dh"/>
    <property type="match status" value="1"/>
</dbReference>
<dbReference type="PANTHER" id="PTHR10578:SF143">
    <property type="entry name" value="FMN-DEPENDENT ALPHA-HYDROXY ACID DEHYDROGENASE PB1A11.03"/>
    <property type="match status" value="1"/>
</dbReference>
<dbReference type="Pfam" id="PF01070">
    <property type="entry name" value="FMN_dh"/>
    <property type="match status" value="1"/>
</dbReference>
<evidence type="ECO:0000256" key="1">
    <source>
        <dbReference type="ARBA" id="ARBA00001917"/>
    </source>
</evidence>
<feature type="domain" description="FMN hydroxy acid dehydrogenase" evidence="8">
    <location>
        <begin position="19"/>
        <end position="384"/>
    </location>
</feature>
<dbReference type="InterPro" id="IPR012133">
    <property type="entry name" value="Alpha-hydoxy_acid_DH_FMN"/>
</dbReference>
<dbReference type="InterPro" id="IPR000262">
    <property type="entry name" value="FMN-dep_DH"/>
</dbReference>
<dbReference type="AlphaFoldDB" id="A0A1H8SRP7"/>
<dbReference type="PROSITE" id="PS51349">
    <property type="entry name" value="FMN_HYDROXY_ACID_DH_2"/>
    <property type="match status" value="1"/>
</dbReference>
<keyword evidence="3 7" id="KW-0288">FMN</keyword>
<feature type="binding site" evidence="7">
    <location>
        <position position="148"/>
    </location>
    <ligand>
        <name>FMN</name>
        <dbReference type="ChEBI" id="CHEBI:58210"/>
    </ligand>
</feature>
<feature type="binding site" evidence="7">
    <location>
        <position position="126"/>
    </location>
    <ligand>
        <name>FMN</name>
        <dbReference type="ChEBI" id="CHEBI:58210"/>
    </ligand>
</feature>
<evidence type="ECO:0000313" key="9">
    <source>
        <dbReference type="EMBL" id="SEO81008.1"/>
    </source>
</evidence>
<keyword evidence="4" id="KW-0560">Oxidoreductase</keyword>
<feature type="binding site" evidence="7">
    <location>
        <position position="258"/>
    </location>
    <ligand>
        <name>FMN</name>
        <dbReference type="ChEBI" id="CHEBI:58210"/>
    </ligand>
</feature>
<dbReference type="PANTHER" id="PTHR10578">
    <property type="entry name" value="S -2-HYDROXY-ACID OXIDASE-RELATED"/>
    <property type="match status" value="1"/>
</dbReference>
<comment type="cofactor">
    <cofactor evidence="1">
        <name>FMN</name>
        <dbReference type="ChEBI" id="CHEBI:58210"/>
    </cofactor>
</comment>
<reference evidence="9 10" key="1">
    <citation type="submission" date="2016-10" db="EMBL/GenBank/DDBJ databases">
        <authorList>
            <person name="de Groot N.N."/>
        </authorList>
    </citation>
    <scope>NUCLEOTIDE SEQUENCE [LARGE SCALE GENOMIC DNA]</scope>
    <source>
        <strain evidence="9 10">CGMCC 1.6291</strain>
    </source>
</reference>
<dbReference type="GO" id="GO:0016853">
    <property type="term" value="F:isomerase activity"/>
    <property type="evidence" value="ECO:0007669"/>
    <property type="project" value="UniProtKB-KW"/>
</dbReference>
<keyword evidence="2 7" id="KW-0285">Flavoprotein</keyword>
<dbReference type="Proteomes" id="UP000199657">
    <property type="component" value="Unassembled WGS sequence"/>
</dbReference>
<proteinExistence type="inferred from homology"/>
<evidence type="ECO:0000256" key="3">
    <source>
        <dbReference type="ARBA" id="ARBA00022643"/>
    </source>
</evidence>
<feature type="binding site" evidence="7">
    <location>
        <position position="285"/>
    </location>
    <ligand>
        <name>glyoxylate</name>
        <dbReference type="ChEBI" id="CHEBI:36655"/>
    </ligand>
</feature>
<feature type="binding site" evidence="7">
    <location>
        <position position="176"/>
    </location>
    <ligand>
        <name>FMN</name>
        <dbReference type="ChEBI" id="CHEBI:58210"/>
    </ligand>
</feature>
<dbReference type="GO" id="GO:0016614">
    <property type="term" value="F:oxidoreductase activity, acting on CH-OH group of donors"/>
    <property type="evidence" value="ECO:0007669"/>
    <property type="project" value="UniProtKB-ARBA"/>
</dbReference>
<feature type="binding site" evidence="7">
    <location>
        <begin position="313"/>
        <end position="317"/>
    </location>
    <ligand>
        <name>FMN</name>
        <dbReference type="ChEBI" id="CHEBI:58210"/>
    </ligand>
</feature>
<sequence length="384" mass="42029">MAHYGDHQLQIYQAGLKGARPRLPMRMEDLEDAAHAVLSRESYWYVAGGAGEITMDANRTAFDKYRIHPRMLTDVSERDLSVTLFDRILPSPLLLAPIGVQSIIRPEAELAVARAAAATNVPMILSTVSAHSMERVAETMGDAPRWFQLYWPRSPELAASFVQRAEQAGYEAVVVTLDTKMMAWRARDLQNAFLPFLNGQGLANYTSDPWFRDGLERPPEEDMWPAVRRWAGEFADPSKTWKDLATLREATKLPILVKGIVHPDDARLALEHGVDGIVVSNHGGRQVDGSIAAIDALPGVATMVNGRVPVLFDSGIRTGSDVLKAKALGADAVLLGRPYIWGLALDGEDGVREVIKRVLADVDLTMALAGKAQFAEVDGSLLVD</sequence>
<dbReference type="SUPFAM" id="SSF51395">
    <property type="entry name" value="FMN-linked oxidoreductases"/>
    <property type="match status" value="1"/>
</dbReference>
<evidence type="ECO:0000256" key="6">
    <source>
        <dbReference type="PIRSR" id="PIRSR000138-1"/>
    </source>
</evidence>
<comment type="similarity">
    <text evidence="5">Belongs to the FMN-dependent alpha-hydroxy acid dehydrogenase family.</text>
</comment>
<gene>
    <name evidence="9" type="ORF">SAMN04488052_103140</name>
</gene>
<name>A0A1H8SRP7_9GAMM</name>
<evidence type="ECO:0000259" key="8">
    <source>
        <dbReference type="PROSITE" id="PS51349"/>
    </source>
</evidence>
<dbReference type="InterPro" id="IPR008259">
    <property type="entry name" value="FMN_hydac_DH_AS"/>
</dbReference>
<feature type="binding site" evidence="7">
    <location>
        <position position="282"/>
    </location>
    <ligand>
        <name>glyoxylate</name>
        <dbReference type="ChEBI" id="CHEBI:36655"/>
    </ligand>
</feature>
<evidence type="ECO:0000313" key="10">
    <source>
        <dbReference type="Proteomes" id="UP000199657"/>
    </source>
</evidence>
<dbReference type="RefSeq" id="WP_091642952.1">
    <property type="nucleotide sequence ID" value="NZ_FOEG01000003.1"/>
</dbReference>